<evidence type="ECO:0000313" key="7">
    <source>
        <dbReference type="Proteomes" id="UP001209803"/>
    </source>
</evidence>
<dbReference type="Pfam" id="PF03466">
    <property type="entry name" value="LysR_substrate"/>
    <property type="match status" value="1"/>
</dbReference>
<protein>
    <submittedName>
        <fullName evidence="6">LysR family transcriptional regulator</fullName>
    </submittedName>
</protein>
<dbReference type="InterPro" id="IPR036388">
    <property type="entry name" value="WH-like_DNA-bd_sf"/>
</dbReference>
<evidence type="ECO:0000256" key="2">
    <source>
        <dbReference type="ARBA" id="ARBA00023015"/>
    </source>
</evidence>
<dbReference type="SUPFAM" id="SSF46785">
    <property type="entry name" value="Winged helix' DNA-binding domain"/>
    <property type="match status" value="1"/>
</dbReference>
<dbReference type="PROSITE" id="PS50931">
    <property type="entry name" value="HTH_LYSR"/>
    <property type="match status" value="1"/>
</dbReference>
<dbReference type="Pfam" id="PF00126">
    <property type="entry name" value="HTH_1"/>
    <property type="match status" value="1"/>
</dbReference>
<dbReference type="InterPro" id="IPR036390">
    <property type="entry name" value="WH_DNA-bd_sf"/>
</dbReference>
<accession>A0ABY8F8G6</accession>
<keyword evidence="2" id="KW-0805">Transcription regulation</keyword>
<comment type="similarity">
    <text evidence="1">Belongs to the LysR transcriptional regulatory family.</text>
</comment>
<dbReference type="PANTHER" id="PTHR30537">
    <property type="entry name" value="HTH-TYPE TRANSCRIPTIONAL REGULATOR"/>
    <property type="match status" value="1"/>
</dbReference>
<feature type="domain" description="HTH lysR-type" evidence="5">
    <location>
        <begin position="1"/>
        <end position="59"/>
    </location>
</feature>
<dbReference type="InterPro" id="IPR000847">
    <property type="entry name" value="LysR_HTH_N"/>
</dbReference>
<dbReference type="EMBL" id="CP120863">
    <property type="protein sequence ID" value="WFE91795.1"/>
    <property type="molecule type" value="Genomic_DNA"/>
</dbReference>
<dbReference type="RefSeq" id="WP_265684385.1">
    <property type="nucleotide sequence ID" value="NZ_CP120863.1"/>
</dbReference>
<dbReference type="SUPFAM" id="SSF53850">
    <property type="entry name" value="Periplasmic binding protein-like II"/>
    <property type="match status" value="1"/>
</dbReference>
<evidence type="ECO:0000256" key="4">
    <source>
        <dbReference type="ARBA" id="ARBA00023163"/>
    </source>
</evidence>
<dbReference type="Gene3D" id="3.40.190.290">
    <property type="match status" value="1"/>
</dbReference>
<gene>
    <name evidence="6" type="ORF">K1718_10655</name>
</gene>
<keyword evidence="3" id="KW-0238">DNA-binding</keyword>
<evidence type="ECO:0000313" key="6">
    <source>
        <dbReference type="EMBL" id="WFE91795.1"/>
    </source>
</evidence>
<dbReference type="Proteomes" id="UP001209803">
    <property type="component" value="Chromosome"/>
</dbReference>
<dbReference type="PANTHER" id="PTHR30537:SF35">
    <property type="entry name" value="TRANSCRIPTIONAL REGULATORY PROTEIN"/>
    <property type="match status" value="1"/>
</dbReference>
<name>A0ABY8F8G6_9HYPH</name>
<reference evidence="6 7" key="1">
    <citation type="submission" date="2023-03" db="EMBL/GenBank/DDBJ databases">
        <title>Roseibium porphyridii sp. nov. and Roseibium rhodosorbium sp. nov. isolated from marine algae, Porphyridium cruentum and Rhodosorus marinus, respectively.</title>
        <authorList>
            <person name="Lee M.W."/>
            <person name="Choi B.J."/>
            <person name="Lee J.K."/>
            <person name="Choi D.G."/>
            <person name="Baek J.H."/>
            <person name="Bayburt H."/>
            <person name="Kim J.M."/>
            <person name="Han D.M."/>
            <person name="Kim K.H."/>
            <person name="Jeon C.O."/>
        </authorList>
    </citation>
    <scope>NUCLEOTIDE SEQUENCE [LARGE SCALE GENOMIC DNA]</scope>
    <source>
        <strain evidence="6 7">KMA01</strain>
    </source>
</reference>
<dbReference type="Gene3D" id="1.10.10.10">
    <property type="entry name" value="Winged helix-like DNA-binding domain superfamily/Winged helix DNA-binding domain"/>
    <property type="match status" value="1"/>
</dbReference>
<evidence type="ECO:0000259" key="5">
    <source>
        <dbReference type="PROSITE" id="PS50931"/>
    </source>
</evidence>
<dbReference type="InterPro" id="IPR005119">
    <property type="entry name" value="LysR_subst-bd"/>
</dbReference>
<organism evidence="6 7">
    <name type="scientific">Roseibium porphyridii</name>
    <dbReference type="NCBI Taxonomy" id="2866279"/>
    <lineage>
        <taxon>Bacteria</taxon>
        <taxon>Pseudomonadati</taxon>
        <taxon>Pseudomonadota</taxon>
        <taxon>Alphaproteobacteria</taxon>
        <taxon>Hyphomicrobiales</taxon>
        <taxon>Stappiaceae</taxon>
        <taxon>Roseibium</taxon>
    </lineage>
</organism>
<dbReference type="InterPro" id="IPR058163">
    <property type="entry name" value="LysR-type_TF_proteobact-type"/>
</dbReference>
<proteinExistence type="inferred from homology"/>
<evidence type="ECO:0000256" key="3">
    <source>
        <dbReference type="ARBA" id="ARBA00023125"/>
    </source>
</evidence>
<evidence type="ECO:0000256" key="1">
    <source>
        <dbReference type="ARBA" id="ARBA00009437"/>
    </source>
</evidence>
<keyword evidence="4" id="KW-0804">Transcription</keyword>
<keyword evidence="7" id="KW-1185">Reference proteome</keyword>
<sequence length="299" mass="33054">MNLIDCMRAFSAVVETGSFTKAGDRLNLSKTLTSKKVQALEAHLGTRLLNRTTRSLSLTEAGHLFHGRCGQILEDVEELEALIQNQAASPRGRLSVTAPTTFGEMFIAPLMPAFTEKFPEISVDLNLTDRHIDLVDEGFDVAVRISDLADSALIARKLAPAPIHICASIDYFRKYGKPAHPTDLEHHRCVIDTNFQNASSWPFKLDREIRSVQVNGPLAVNSARAVKDIVLAGSGIALIPGYMIARERREGQLETALSDFNAFNINVYALYNSKRNLAPKVRAFVDFLADKLSETATDW</sequence>
<dbReference type="CDD" id="cd08422">
    <property type="entry name" value="PBP2_CrgA_like"/>
    <property type="match status" value="1"/>
</dbReference>